<dbReference type="Pfam" id="PF04545">
    <property type="entry name" value="Sigma70_r4"/>
    <property type="match status" value="1"/>
</dbReference>
<sequence length="175" mass="20626">MSELTDIANQKLMKAFLVQADNQQLYQCLCTYPEDTQCTEELKRRFEEFLKEIRLIKYISSIIHYTAIELSLHKRKQDGIYHPVDDFEKLVDGLTYTTNELIVEEKQCWKEVLTDKRLLDAIHKLTEKEQTILNLLFLENIKESEVACLFGVSQQAISKTKKRALLKLRKQLERS</sequence>
<dbReference type="InterPro" id="IPR014284">
    <property type="entry name" value="RNA_pol_sigma-70_dom"/>
</dbReference>
<dbReference type="RefSeq" id="WP_122965514.1">
    <property type="nucleotide sequence ID" value="NZ_BJMH01000012.1"/>
</dbReference>
<dbReference type="NCBIfam" id="TIGR02937">
    <property type="entry name" value="sigma70-ECF"/>
    <property type="match status" value="1"/>
</dbReference>
<dbReference type="InterPro" id="IPR013324">
    <property type="entry name" value="RNA_pol_sigma_r3/r4-like"/>
</dbReference>
<dbReference type="AlphaFoldDB" id="A0A4Y3PK37"/>
<evidence type="ECO:0000256" key="3">
    <source>
        <dbReference type="ARBA" id="ARBA00023125"/>
    </source>
</evidence>
<evidence type="ECO:0000256" key="2">
    <source>
        <dbReference type="ARBA" id="ARBA00023082"/>
    </source>
</evidence>
<name>A0A4Y3PK37_BREPA</name>
<protein>
    <submittedName>
        <fullName evidence="6">RNA polymerase sigma factor SigO</fullName>
    </submittedName>
</protein>
<organism evidence="6 7">
    <name type="scientific">Brevibacillus parabrevis</name>
    <dbReference type="NCBI Taxonomy" id="54914"/>
    <lineage>
        <taxon>Bacteria</taxon>
        <taxon>Bacillati</taxon>
        <taxon>Bacillota</taxon>
        <taxon>Bacilli</taxon>
        <taxon>Bacillales</taxon>
        <taxon>Paenibacillaceae</taxon>
        <taxon>Brevibacillus</taxon>
    </lineage>
</organism>
<dbReference type="PANTHER" id="PTHR30385">
    <property type="entry name" value="SIGMA FACTOR F FLAGELLAR"/>
    <property type="match status" value="1"/>
</dbReference>
<dbReference type="GeneID" id="87609701"/>
<accession>A0A4Y3PK37</accession>
<dbReference type="InterPro" id="IPR007630">
    <property type="entry name" value="RNA_pol_sigma70_r4"/>
</dbReference>
<dbReference type="Gene3D" id="1.20.140.160">
    <property type="match status" value="1"/>
</dbReference>
<keyword evidence="2" id="KW-0731">Sigma factor</keyword>
<evidence type="ECO:0000313" key="7">
    <source>
        <dbReference type="Proteomes" id="UP000316882"/>
    </source>
</evidence>
<dbReference type="EMBL" id="BJMH01000012">
    <property type="protein sequence ID" value="GEB33185.1"/>
    <property type="molecule type" value="Genomic_DNA"/>
</dbReference>
<proteinExistence type="predicted"/>
<comment type="caution">
    <text evidence="6">The sequence shown here is derived from an EMBL/GenBank/DDBJ whole genome shotgun (WGS) entry which is preliminary data.</text>
</comment>
<reference evidence="6 7" key="1">
    <citation type="submission" date="2019-06" db="EMBL/GenBank/DDBJ databases">
        <title>Whole genome shotgun sequence of Brevibacillus parabrevis NBRC 12334.</title>
        <authorList>
            <person name="Hosoyama A."/>
            <person name="Uohara A."/>
            <person name="Ohji S."/>
            <person name="Ichikawa N."/>
        </authorList>
    </citation>
    <scope>NUCLEOTIDE SEQUENCE [LARGE SCALE GENOMIC DNA]</scope>
    <source>
        <strain evidence="6 7">NBRC 12334</strain>
    </source>
</reference>
<dbReference type="SUPFAM" id="SSF88659">
    <property type="entry name" value="Sigma3 and sigma4 domains of RNA polymerase sigma factors"/>
    <property type="match status" value="1"/>
</dbReference>
<gene>
    <name evidence="6" type="primary">sigO</name>
    <name evidence="6" type="ORF">BPA01_27650</name>
</gene>
<keyword evidence="3" id="KW-0238">DNA-binding</keyword>
<keyword evidence="7" id="KW-1185">Reference proteome</keyword>
<evidence type="ECO:0000313" key="6">
    <source>
        <dbReference type="EMBL" id="GEB33185.1"/>
    </source>
</evidence>
<dbReference type="CDD" id="cd06171">
    <property type="entry name" value="Sigma70_r4"/>
    <property type="match status" value="1"/>
</dbReference>
<dbReference type="Proteomes" id="UP000316882">
    <property type="component" value="Unassembled WGS sequence"/>
</dbReference>
<dbReference type="GO" id="GO:0003677">
    <property type="term" value="F:DNA binding"/>
    <property type="evidence" value="ECO:0007669"/>
    <property type="project" value="UniProtKB-KW"/>
</dbReference>
<evidence type="ECO:0000256" key="4">
    <source>
        <dbReference type="ARBA" id="ARBA00023163"/>
    </source>
</evidence>
<keyword evidence="1" id="KW-0805">Transcription regulation</keyword>
<dbReference type="GO" id="GO:0016987">
    <property type="term" value="F:sigma factor activity"/>
    <property type="evidence" value="ECO:0007669"/>
    <property type="project" value="UniProtKB-KW"/>
</dbReference>
<keyword evidence="4" id="KW-0804">Transcription</keyword>
<evidence type="ECO:0000259" key="5">
    <source>
        <dbReference type="Pfam" id="PF04545"/>
    </source>
</evidence>
<dbReference type="GO" id="GO:0006352">
    <property type="term" value="P:DNA-templated transcription initiation"/>
    <property type="evidence" value="ECO:0007669"/>
    <property type="project" value="InterPro"/>
</dbReference>
<evidence type="ECO:0000256" key="1">
    <source>
        <dbReference type="ARBA" id="ARBA00023015"/>
    </source>
</evidence>
<dbReference type="PANTHER" id="PTHR30385:SF7">
    <property type="entry name" value="RNA POLYMERASE SIGMA FACTOR FLIA"/>
    <property type="match status" value="1"/>
</dbReference>
<feature type="domain" description="RNA polymerase sigma-70 region 4" evidence="5">
    <location>
        <begin position="121"/>
        <end position="170"/>
    </location>
</feature>